<accession>A0AAD7GAB7</accession>
<gene>
    <name evidence="2" type="ORF">B0H17DRAFT_1141310</name>
</gene>
<reference evidence="2" key="1">
    <citation type="submission" date="2023-03" db="EMBL/GenBank/DDBJ databases">
        <title>Massive genome expansion in bonnet fungi (Mycena s.s.) driven by repeated elements and novel gene families across ecological guilds.</title>
        <authorList>
            <consortium name="Lawrence Berkeley National Laboratory"/>
            <person name="Harder C.B."/>
            <person name="Miyauchi S."/>
            <person name="Viragh M."/>
            <person name="Kuo A."/>
            <person name="Thoen E."/>
            <person name="Andreopoulos B."/>
            <person name="Lu D."/>
            <person name="Skrede I."/>
            <person name="Drula E."/>
            <person name="Henrissat B."/>
            <person name="Morin E."/>
            <person name="Kohler A."/>
            <person name="Barry K."/>
            <person name="LaButti K."/>
            <person name="Morin E."/>
            <person name="Salamov A."/>
            <person name="Lipzen A."/>
            <person name="Mereny Z."/>
            <person name="Hegedus B."/>
            <person name="Baldrian P."/>
            <person name="Stursova M."/>
            <person name="Weitz H."/>
            <person name="Taylor A."/>
            <person name="Grigoriev I.V."/>
            <person name="Nagy L.G."/>
            <person name="Martin F."/>
            <person name="Kauserud H."/>
        </authorList>
    </citation>
    <scope>NUCLEOTIDE SEQUENCE</scope>
    <source>
        <strain evidence="2">CBHHK067</strain>
    </source>
</reference>
<dbReference type="AlphaFoldDB" id="A0AAD7GAB7"/>
<dbReference type="Proteomes" id="UP001221757">
    <property type="component" value="Unassembled WGS sequence"/>
</dbReference>
<proteinExistence type="predicted"/>
<feature type="compositionally biased region" description="Basic and acidic residues" evidence="1">
    <location>
        <begin position="94"/>
        <end position="113"/>
    </location>
</feature>
<protein>
    <submittedName>
        <fullName evidence="2">Uncharacterized protein</fullName>
    </submittedName>
</protein>
<evidence type="ECO:0000256" key="1">
    <source>
        <dbReference type="SAM" id="MobiDB-lite"/>
    </source>
</evidence>
<evidence type="ECO:0000313" key="2">
    <source>
        <dbReference type="EMBL" id="KAJ7672023.1"/>
    </source>
</evidence>
<sequence>MPEAMTQCRAVTEQCPRKMPEPVELSRASRRCSINLAVLAQPRVHGGFREDLIKLRLVLAGTEKQARGQALDGKFRRGQDLTLRGLSIDGQRFDMRHSHEARRPAVDEIRARSESSATGSMAIVASERHDTARVVHQHDGTGG</sequence>
<name>A0AAD7GAB7_MYCRO</name>
<dbReference type="EMBL" id="JARKIE010000169">
    <property type="protein sequence ID" value="KAJ7672023.1"/>
    <property type="molecule type" value="Genomic_DNA"/>
</dbReference>
<feature type="region of interest" description="Disordered" evidence="1">
    <location>
        <begin position="94"/>
        <end position="118"/>
    </location>
</feature>
<evidence type="ECO:0000313" key="3">
    <source>
        <dbReference type="Proteomes" id="UP001221757"/>
    </source>
</evidence>
<comment type="caution">
    <text evidence="2">The sequence shown here is derived from an EMBL/GenBank/DDBJ whole genome shotgun (WGS) entry which is preliminary data.</text>
</comment>
<keyword evidence="3" id="KW-1185">Reference proteome</keyword>
<organism evidence="2 3">
    <name type="scientific">Mycena rosella</name>
    <name type="common">Pink bonnet</name>
    <name type="synonym">Agaricus rosellus</name>
    <dbReference type="NCBI Taxonomy" id="1033263"/>
    <lineage>
        <taxon>Eukaryota</taxon>
        <taxon>Fungi</taxon>
        <taxon>Dikarya</taxon>
        <taxon>Basidiomycota</taxon>
        <taxon>Agaricomycotina</taxon>
        <taxon>Agaricomycetes</taxon>
        <taxon>Agaricomycetidae</taxon>
        <taxon>Agaricales</taxon>
        <taxon>Marasmiineae</taxon>
        <taxon>Mycenaceae</taxon>
        <taxon>Mycena</taxon>
    </lineage>
</organism>